<evidence type="ECO:0000313" key="7">
    <source>
        <dbReference type="Proteomes" id="UP000030759"/>
    </source>
</evidence>
<evidence type="ECO:0000256" key="4">
    <source>
        <dbReference type="SAM" id="MobiDB-lite"/>
    </source>
</evidence>
<keyword evidence="1" id="KW-0677">Repeat</keyword>
<proteinExistence type="predicted"/>
<evidence type="ECO:0000256" key="1">
    <source>
        <dbReference type="ARBA" id="ARBA00022737"/>
    </source>
</evidence>
<dbReference type="SUPFAM" id="SSF54928">
    <property type="entry name" value="RNA-binding domain, RBD"/>
    <property type="match status" value="1"/>
</dbReference>
<dbReference type="Gene3D" id="3.30.70.330">
    <property type="match status" value="1"/>
</dbReference>
<evidence type="ECO:0000313" key="6">
    <source>
        <dbReference type="EMBL" id="ERE77255.1"/>
    </source>
</evidence>
<dbReference type="EMBL" id="KE673534">
    <property type="protein sequence ID" value="ERE77255.1"/>
    <property type="molecule type" value="Genomic_DNA"/>
</dbReference>
<keyword evidence="2 3" id="KW-0694">RNA-binding</keyword>
<dbReference type="Pfam" id="PF00076">
    <property type="entry name" value="RRM_1"/>
    <property type="match status" value="1"/>
</dbReference>
<evidence type="ECO:0000256" key="2">
    <source>
        <dbReference type="ARBA" id="ARBA00022884"/>
    </source>
</evidence>
<dbReference type="InterPro" id="IPR035979">
    <property type="entry name" value="RBD_domain_sf"/>
</dbReference>
<dbReference type="FunFam" id="3.30.70.330:FF:000817">
    <property type="entry name" value="Polyadenylate-binding protein 1"/>
    <property type="match status" value="1"/>
</dbReference>
<feature type="compositionally biased region" description="Basic and acidic residues" evidence="4">
    <location>
        <begin position="14"/>
        <end position="24"/>
    </location>
</feature>
<evidence type="ECO:0000256" key="3">
    <source>
        <dbReference type="PROSITE-ProRule" id="PRU00176"/>
    </source>
</evidence>
<dbReference type="PANTHER" id="PTHR24012">
    <property type="entry name" value="RNA BINDING PROTEIN"/>
    <property type="match status" value="1"/>
</dbReference>
<feature type="domain" description="RRM" evidence="5">
    <location>
        <begin position="129"/>
        <end position="177"/>
    </location>
</feature>
<organism evidence="6 7">
    <name type="scientific">Cricetulus griseus</name>
    <name type="common">Chinese hamster</name>
    <name type="synonym">Cricetulus barabensis griseus</name>
    <dbReference type="NCBI Taxonomy" id="10029"/>
    <lineage>
        <taxon>Eukaryota</taxon>
        <taxon>Metazoa</taxon>
        <taxon>Chordata</taxon>
        <taxon>Craniata</taxon>
        <taxon>Vertebrata</taxon>
        <taxon>Euteleostomi</taxon>
        <taxon>Mammalia</taxon>
        <taxon>Eutheria</taxon>
        <taxon>Euarchontoglires</taxon>
        <taxon>Glires</taxon>
        <taxon>Rodentia</taxon>
        <taxon>Myomorpha</taxon>
        <taxon>Muroidea</taxon>
        <taxon>Cricetidae</taxon>
        <taxon>Cricetinae</taxon>
        <taxon>Cricetulus</taxon>
    </lineage>
</organism>
<dbReference type="InterPro" id="IPR012677">
    <property type="entry name" value="Nucleotide-bd_a/b_plait_sf"/>
</dbReference>
<dbReference type="GO" id="GO:0003723">
    <property type="term" value="F:RNA binding"/>
    <property type="evidence" value="ECO:0007669"/>
    <property type="project" value="UniProtKB-UniRule"/>
</dbReference>
<dbReference type="PROSITE" id="PS50102">
    <property type="entry name" value="RRM"/>
    <property type="match status" value="1"/>
</dbReference>
<reference evidence="7" key="1">
    <citation type="journal article" date="2013" name="Nat. Biotechnol.">
        <title>Chinese hamster genome sequenced from sorted chromosomes.</title>
        <authorList>
            <person name="Brinkrolf K."/>
            <person name="Rupp O."/>
            <person name="Laux H."/>
            <person name="Kollin F."/>
            <person name="Ernst W."/>
            <person name="Linke B."/>
            <person name="Kofler R."/>
            <person name="Romand S."/>
            <person name="Hesse F."/>
            <person name="Budach W.E."/>
            <person name="Galosy S."/>
            <person name="Muller D."/>
            <person name="Noll T."/>
            <person name="Wienberg J."/>
            <person name="Jostock T."/>
            <person name="Leonard M."/>
            <person name="Grillari J."/>
            <person name="Tauch A."/>
            <person name="Goesmann A."/>
            <person name="Helk B."/>
            <person name="Mott J.E."/>
            <person name="Puhler A."/>
            <person name="Borth N."/>
        </authorList>
    </citation>
    <scope>NUCLEOTIDE SEQUENCE [LARGE SCALE GENOMIC DNA]</scope>
    <source>
        <strain evidence="7">17A/GY</strain>
    </source>
</reference>
<dbReference type="Proteomes" id="UP000030759">
    <property type="component" value="Unassembled WGS sequence"/>
</dbReference>
<sequence length="192" mass="21662">MGKRLRTRTETTLFDERLNGDNSDKMVNGQHEMGHTHTEHEKHVTKDKPHHYQLAKHQTTYTLRVKKSPMNKMTSHKGKLHMVDKLQAGKQPADADRALATVNIAVIKGKPIRIMWSQRDPSLGKSGVENVFIKNTDKSIDNKALYDTFSAFGNILSCKVVCHENGSNGYGFVHFKTLARGCHGEDGWRAPQ</sequence>
<gene>
    <name evidence="6" type="ORF">H671_3g11210</name>
</gene>
<protein>
    <submittedName>
        <fullName evidence="6">Polyadenylate-binding protein 4</fullName>
    </submittedName>
</protein>
<dbReference type="InterPro" id="IPR000504">
    <property type="entry name" value="RRM_dom"/>
</dbReference>
<feature type="region of interest" description="Disordered" evidence="4">
    <location>
        <begin position="1"/>
        <end position="41"/>
    </location>
</feature>
<evidence type="ECO:0000259" key="5">
    <source>
        <dbReference type="PROSITE" id="PS50102"/>
    </source>
</evidence>
<dbReference type="AlphaFoldDB" id="A0A061I9L4"/>
<feature type="compositionally biased region" description="Basic and acidic residues" evidence="4">
    <location>
        <begin position="32"/>
        <end position="41"/>
    </location>
</feature>
<accession>A0A061I9L4</accession>
<name>A0A061I9L4_CRIGR</name>